<comment type="similarity">
    <text evidence="1">Belongs to the 3-oxoacid CoA-transferase subunit B family.</text>
</comment>
<gene>
    <name evidence="3" type="ORF">J2S67_000062</name>
</gene>
<dbReference type="InterPro" id="IPR004165">
    <property type="entry name" value="CoA_trans_fam_I"/>
</dbReference>
<evidence type="ECO:0000256" key="2">
    <source>
        <dbReference type="ARBA" id="ARBA00022679"/>
    </source>
</evidence>
<dbReference type="Gene3D" id="3.40.1080.10">
    <property type="entry name" value="Glutaconate Coenzyme A-transferase"/>
    <property type="match status" value="1"/>
</dbReference>
<name>A0ABU1YWR0_9MICC</name>
<dbReference type="InterPro" id="IPR012791">
    <property type="entry name" value="3-oxoacid_CoA-transf_B"/>
</dbReference>
<proteinExistence type="inferred from homology"/>
<dbReference type="GO" id="GO:0047569">
    <property type="term" value="F:3-oxoadipate CoA-transferase activity"/>
    <property type="evidence" value="ECO:0007669"/>
    <property type="project" value="UniProtKB-EC"/>
</dbReference>
<comment type="caution">
    <text evidence="3">The sequence shown here is derived from an EMBL/GenBank/DDBJ whole genome shotgun (WGS) entry which is preliminary data.</text>
</comment>
<protein>
    <submittedName>
        <fullName evidence="3">3-oxoadipate CoA-transferase beta subunit</fullName>
        <ecNumber evidence="3">2.8.3.6</ecNumber>
    </submittedName>
</protein>
<dbReference type="SUPFAM" id="SSF100950">
    <property type="entry name" value="NagB/RpiA/CoA transferase-like"/>
    <property type="match status" value="1"/>
</dbReference>
<evidence type="ECO:0000256" key="1">
    <source>
        <dbReference type="ARBA" id="ARBA00007047"/>
    </source>
</evidence>
<dbReference type="SMART" id="SM00882">
    <property type="entry name" value="CoA_trans"/>
    <property type="match status" value="1"/>
</dbReference>
<dbReference type="EC" id="2.8.3.6" evidence="3"/>
<dbReference type="EMBL" id="JAVDXX010000001">
    <property type="protein sequence ID" value="MDR7292794.1"/>
    <property type="molecule type" value="Genomic_DNA"/>
</dbReference>
<evidence type="ECO:0000313" key="4">
    <source>
        <dbReference type="Proteomes" id="UP001180715"/>
    </source>
</evidence>
<reference evidence="3" key="1">
    <citation type="submission" date="2023-07" db="EMBL/GenBank/DDBJ databases">
        <title>Sequencing the genomes of 1000 actinobacteria strains.</title>
        <authorList>
            <person name="Klenk H.-P."/>
        </authorList>
    </citation>
    <scope>NUCLEOTIDE SEQUENCE</scope>
    <source>
        <strain evidence="3">DSM 13068</strain>
    </source>
</reference>
<dbReference type="PANTHER" id="PTHR13707:SF57">
    <property type="entry name" value="SUCCINYL-COA:3-KETOACID COENZYME A TRANSFERASE SUBUNIT B-RELATED"/>
    <property type="match status" value="1"/>
</dbReference>
<organism evidence="3 4">
    <name type="scientific">Pseudoglutamicibacter albus</name>
    <dbReference type="NCBI Taxonomy" id="98671"/>
    <lineage>
        <taxon>Bacteria</taxon>
        <taxon>Bacillati</taxon>
        <taxon>Actinomycetota</taxon>
        <taxon>Actinomycetes</taxon>
        <taxon>Micrococcales</taxon>
        <taxon>Micrococcaceae</taxon>
        <taxon>Pseudoglutamicibacter</taxon>
    </lineage>
</organism>
<keyword evidence="4" id="KW-1185">Reference proteome</keyword>
<keyword evidence="2 3" id="KW-0808">Transferase</keyword>
<accession>A0ABU1YWR0</accession>
<dbReference type="InterPro" id="IPR037171">
    <property type="entry name" value="NagB/RpiA_transferase-like"/>
</dbReference>
<evidence type="ECO:0000313" key="3">
    <source>
        <dbReference type="EMBL" id="MDR7292794.1"/>
    </source>
</evidence>
<dbReference type="Proteomes" id="UP001180715">
    <property type="component" value="Unassembled WGS sequence"/>
</dbReference>
<dbReference type="NCBIfam" id="TIGR02428">
    <property type="entry name" value="pcaJ_scoB_fam"/>
    <property type="match status" value="1"/>
</dbReference>
<dbReference type="Pfam" id="PF01144">
    <property type="entry name" value="CoA_trans"/>
    <property type="match status" value="1"/>
</dbReference>
<dbReference type="PANTHER" id="PTHR13707">
    <property type="entry name" value="KETOACID-COENZYME A TRANSFERASE"/>
    <property type="match status" value="1"/>
</dbReference>
<sequence length="246" mass="25798">MSQDNVKNQAVGATDAVGADVAGADVARGTVEHTDRGPLEKTEMAQMVARDIPDHSFVNLGIGQPTLVADYLDADSGVTLHTENGMLGMGPAAKEDEVDEELINAGKIPVTELPGASFFHHADSFAMMRGGHLDVCVLGAFQVSGGGDLANWSTGAPDAIPAVGGAMDLAIGAKDVLVMMTLFTKDGKPKLVPECTYPLTGTGCVSRVYTDRAIFDLTDDGVVVLETFGMSFDELQEALDIELKRA</sequence>